<comment type="caution">
    <text evidence="1">The sequence shown here is derived from an EMBL/GenBank/DDBJ whole genome shotgun (WGS) entry which is preliminary data.</text>
</comment>
<dbReference type="Proteomes" id="UP001143856">
    <property type="component" value="Unassembled WGS sequence"/>
</dbReference>
<protein>
    <submittedName>
        <fullName evidence="1">Uncharacterized protein</fullName>
    </submittedName>
</protein>
<organism evidence="1 2">
    <name type="scientific">Xylaria curta</name>
    <dbReference type="NCBI Taxonomy" id="42375"/>
    <lineage>
        <taxon>Eukaryota</taxon>
        <taxon>Fungi</taxon>
        <taxon>Dikarya</taxon>
        <taxon>Ascomycota</taxon>
        <taxon>Pezizomycotina</taxon>
        <taxon>Sordariomycetes</taxon>
        <taxon>Xylariomycetidae</taxon>
        <taxon>Xylariales</taxon>
        <taxon>Xylariaceae</taxon>
        <taxon>Xylaria</taxon>
    </lineage>
</organism>
<gene>
    <name evidence="1" type="ORF">NUW58_g5698</name>
</gene>
<keyword evidence="2" id="KW-1185">Reference proteome</keyword>
<accession>A0ACC1P0I3</accession>
<evidence type="ECO:0000313" key="2">
    <source>
        <dbReference type="Proteomes" id="UP001143856"/>
    </source>
</evidence>
<sequence>MGKRWRAISSSRNGSHSWRRSASLYPFTNEVEREGEKDRKVCRGRTAISRIPAGETAVSNAAINTRPAMVFDNSGHTNAVTWDTGACRYYAVVALEQWIRKAANEGTQDPKKDGHTLALDIATTVVFRPTLSNTWQLRRLDSVQQVVVMPVRRRPFSRYENLHGIVQGLSAGGSTNNQASIWRCDFWVGE</sequence>
<name>A0ACC1P0I3_9PEZI</name>
<dbReference type="EMBL" id="JAPDGR010001158">
    <property type="protein sequence ID" value="KAJ2985136.1"/>
    <property type="molecule type" value="Genomic_DNA"/>
</dbReference>
<reference evidence="1" key="1">
    <citation type="submission" date="2022-10" db="EMBL/GenBank/DDBJ databases">
        <title>Genome Sequence of Xylaria curta.</title>
        <authorList>
            <person name="Buettner E."/>
        </authorList>
    </citation>
    <scope>NUCLEOTIDE SEQUENCE</scope>
    <source>
        <strain evidence="1">Babe10</strain>
    </source>
</reference>
<evidence type="ECO:0000313" key="1">
    <source>
        <dbReference type="EMBL" id="KAJ2985136.1"/>
    </source>
</evidence>
<proteinExistence type="predicted"/>